<comment type="similarity">
    <text evidence="2">Belongs to the plant acyltransferase family.</text>
</comment>
<evidence type="ECO:0000256" key="1">
    <source>
        <dbReference type="ARBA" id="ARBA00005179"/>
    </source>
</evidence>
<evidence type="ECO:0000313" key="7">
    <source>
        <dbReference type="Proteomes" id="UP000325780"/>
    </source>
</evidence>
<feature type="chain" id="PRO_5025019651" description="Transferase family-domain-containing protein" evidence="5">
    <location>
        <begin position="25"/>
        <end position="506"/>
    </location>
</feature>
<sequence length="506" mass="56880">MVELLGAVWWLLGVIRWLLELGRSKEGDEYDTYPLHFMDQMAAIRGLITSYMFRYDCVLDAEELHDSLTRLLQLRDWKKFSGRLRGSNNGRLVIRVYRDMKRQSLCRFSHVSYGVSVHEHSLGRRLPRQTGPTPSIQDGFDTFREFSVPPDMPGDVKHYLTTDEPLLSLRIVSFTDATLVSITFPHVVMDAMGVADFLGAWSAMLQQRVDQVPPLLGVKEDVMASVGSRGDAKAQSSHILERWQLRGLALVAFILQITWDRFTERGIQEGTIYLPVEFVAELRQSAHSEHRREHGMDPPFLSDGDLIAAWGAQMILSSRANKEKSAMICNMFNIRSRVKDVLRSPGVYLQNLVLPTTVNMNIQPTQGHPGISVGIIACLIRDAISEQVTDGQIHRLMRIMRAAHARTGLMPFFGMADSTIITCTNWSKARLQEAAYFAPAVRSSSESGGACVASAGTVLNTSGALRDMLIIYGKDAIGNYWVHGHLRRETWTLIQNVFDDRSSRTV</sequence>
<comment type="pathway">
    <text evidence="1">Secondary metabolite biosynthesis.</text>
</comment>
<accession>A0A5N6TV33</accession>
<evidence type="ECO:0000256" key="3">
    <source>
        <dbReference type="ARBA" id="ARBA00022679"/>
    </source>
</evidence>
<name>A0A5N6TV33_ASPAV</name>
<dbReference type="AlphaFoldDB" id="A0A5N6TV33"/>
<keyword evidence="5" id="KW-0732">Signal</keyword>
<gene>
    <name evidence="6" type="ORF">BDV25DRAFT_140061</name>
</gene>
<reference evidence="6 7" key="1">
    <citation type="submission" date="2019-04" db="EMBL/GenBank/DDBJ databases">
        <title>Friends and foes A comparative genomics study of 23 Aspergillus species from section Flavi.</title>
        <authorList>
            <consortium name="DOE Joint Genome Institute"/>
            <person name="Kjaerbolling I."/>
            <person name="Vesth T."/>
            <person name="Frisvad J.C."/>
            <person name="Nybo J.L."/>
            <person name="Theobald S."/>
            <person name="Kildgaard S."/>
            <person name="Isbrandt T."/>
            <person name="Kuo A."/>
            <person name="Sato A."/>
            <person name="Lyhne E.K."/>
            <person name="Kogle M.E."/>
            <person name="Wiebenga A."/>
            <person name="Kun R.S."/>
            <person name="Lubbers R.J."/>
            <person name="Makela M.R."/>
            <person name="Barry K."/>
            <person name="Chovatia M."/>
            <person name="Clum A."/>
            <person name="Daum C."/>
            <person name="Haridas S."/>
            <person name="He G."/>
            <person name="LaButti K."/>
            <person name="Lipzen A."/>
            <person name="Mondo S."/>
            <person name="Riley R."/>
            <person name="Salamov A."/>
            <person name="Simmons B.A."/>
            <person name="Magnuson J.K."/>
            <person name="Henrissat B."/>
            <person name="Mortensen U.H."/>
            <person name="Larsen T.O."/>
            <person name="Devries R.P."/>
            <person name="Grigoriev I.V."/>
            <person name="Machida M."/>
            <person name="Baker S.E."/>
            <person name="Andersen M.R."/>
        </authorList>
    </citation>
    <scope>NUCLEOTIDE SEQUENCE [LARGE SCALE GENOMIC DNA]</scope>
    <source>
        <strain evidence="6 7">IBT 18842</strain>
    </source>
</reference>
<protein>
    <recommendedName>
        <fullName evidence="8">Transferase family-domain-containing protein</fullName>
    </recommendedName>
</protein>
<dbReference type="Gene3D" id="3.30.559.10">
    <property type="entry name" value="Chloramphenicol acetyltransferase-like domain"/>
    <property type="match status" value="2"/>
</dbReference>
<evidence type="ECO:0000256" key="2">
    <source>
        <dbReference type="ARBA" id="ARBA00009861"/>
    </source>
</evidence>
<dbReference type="PANTHER" id="PTHR31896">
    <property type="entry name" value="FAMILY REGULATORY PROTEIN, PUTATIVE (AFU_ORTHOLOGUE AFUA_3G14730)-RELATED"/>
    <property type="match status" value="1"/>
</dbReference>
<keyword evidence="3" id="KW-0808">Transferase</keyword>
<evidence type="ECO:0000256" key="4">
    <source>
        <dbReference type="ARBA" id="ARBA00023315"/>
    </source>
</evidence>
<dbReference type="OrthoDB" id="21502at2759"/>
<organism evidence="6 7">
    <name type="scientific">Aspergillus avenaceus</name>
    <dbReference type="NCBI Taxonomy" id="36643"/>
    <lineage>
        <taxon>Eukaryota</taxon>
        <taxon>Fungi</taxon>
        <taxon>Dikarya</taxon>
        <taxon>Ascomycota</taxon>
        <taxon>Pezizomycotina</taxon>
        <taxon>Eurotiomycetes</taxon>
        <taxon>Eurotiomycetidae</taxon>
        <taxon>Eurotiales</taxon>
        <taxon>Aspergillaceae</taxon>
        <taxon>Aspergillus</taxon>
        <taxon>Aspergillus subgen. Circumdati</taxon>
    </lineage>
</organism>
<proteinExistence type="inferred from homology"/>
<dbReference type="PANTHER" id="PTHR31896:SF69">
    <property type="entry name" value="FAMILY REGULATORY PROTEIN, PUTATIVE (AFU_ORTHOLOGUE AFUA_3G14730)-RELATED"/>
    <property type="match status" value="1"/>
</dbReference>
<keyword evidence="4" id="KW-0012">Acyltransferase</keyword>
<dbReference type="EMBL" id="ML742100">
    <property type="protein sequence ID" value="KAE8150223.1"/>
    <property type="molecule type" value="Genomic_DNA"/>
</dbReference>
<dbReference type="InterPro" id="IPR023213">
    <property type="entry name" value="CAT-like_dom_sf"/>
</dbReference>
<dbReference type="InterPro" id="IPR051283">
    <property type="entry name" value="Sec_Metabolite_Acyltrans"/>
</dbReference>
<evidence type="ECO:0000256" key="5">
    <source>
        <dbReference type="SAM" id="SignalP"/>
    </source>
</evidence>
<evidence type="ECO:0000313" key="6">
    <source>
        <dbReference type="EMBL" id="KAE8150223.1"/>
    </source>
</evidence>
<dbReference type="GO" id="GO:0016746">
    <property type="term" value="F:acyltransferase activity"/>
    <property type="evidence" value="ECO:0007669"/>
    <property type="project" value="UniProtKB-KW"/>
</dbReference>
<feature type="signal peptide" evidence="5">
    <location>
        <begin position="1"/>
        <end position="24"/>
    </location>
</feature>
<keyword evidence="7" id="KW-1185">Reference proteome</keyword>
<dbReference type="Proteomes" id="UP000325780">
    <property type="component" value="Unassembled WGS sequence"/>
</dbReference>
<evidence type="ECO:0008006" key="8">
    <source>
        <dbReference type="Google" id="ProtNLM"/>
    </source>
</evidence>